<keyword evidence="2" id="KW-0012">Acyltransferase</keyword>
<organism evidence="2 3">
    <name type="scientific">Paenibacillus puldeungensis</name>
    <dbReference type="NCBI Taxonomy" id="696536"/>
    <lineage>
        <taxon>Bacteria</taxon>
        <taxon>Bacillati</taxon>
        <taxon>Bacillota</taxon>
        <taxon>Bacilli</taxon>
        <taxon>Bacillales</taxon>
        <taxon>Paenibacillaceae</taxon>
        <taxon>Paenibacillus</taxon>
    </lineage>
</organism>
<dbReference type="GO" id="GO:0016746">
    <property type="term" value="F:acyltransferase activity"/>
    <property type="evidence" value="ECO:0007669"/>
    <property type="project" value="UniProtKB-KW"/>
</dbReference>
<dbReference type="Pfam" id="PF03417">
    <property type="entry name" value="AAT"/>
    <property type="match status" value="1"/>
</dbReference>
<dbReference type="SUPFAM" id="SSF56235">
    <property type="entry name" value="N-terminal nucleophile aminohydrolases (Ntn hydrolases)"/>
    <property type="match status" value="1"/>
</dbReference>
<dbReference type="PANTHER" id="PTHR34180">
    <property type="entry name" value="PEPTIDASE C45"/>
    <property type="match status" value="1"/>
</dbReference>
<dbReference type="PANTHER" id="PTHR34180:SF1">
    <property type="entry name" value="BETA-ALANYL-DOPAMINE_CARCININE HYDROLASE"/>
    <property type="match status" value="1"/>
</dbReference>
<dbReference type="EMBL" id="JBHTLM010000005">
    <property type="protein sequence ID" value="MFD1176599.1"/>
    <property type="molecule type" value="Genomic_DNA"/>
</dbReference>
<dbReference type="InterPro" id="IPR005079">
    <property type="entry name" value="Peptidase_C45_hydrolase"/>
</dbReference>
<name>A0ABW3RVR8_9BACL</name>
<reference evidence="3" key="1">
    <citation type="journal article" date="2019" name="Int. J. Syst. Evol. Microbiol.">
        <title>The Global Catalogue of Microorganisms (GCM) 10K type strain sequencing project: providing services to taxonomists for standard genome sequencing and annotation.</title>
        <authorList>
            <consortium name="The Broad Institute Genomics Platform"/>
            <consortium name="The Broad Institute Genome Sequencing Center for Infectious Disease"/>
            <person name="Wu L."/>
            <person name="Ma J."/>
        </authorList>
    </citation>
    <scope>NUCLEOTIDE SEQUENCE [LARGE SCALE GENOMIC DNA]</scope>
    <source>
        <strain evidence="3">CCUG 59189</strain>
    </source>
</reference>
<evidence type="ECO:0000313" key="3">
    <source>
        <dbReference type="Proteomes" id="UP001597262"/>
    </source>
</evidence>
<keyword evidence="3" id="KW-1185">Reference proteome</keyword>
<accession>A0ABW3RVR8</accession>
<gene>
    <name evidence="2" type="ORF">ACFQ3W_09835</name>
</gene>
<dbReference type="NCBIfam" id="NF040521">
    <property type="entry name" value="C45_proenzyme"/>
    <property type="match status" value="1"/>
</dbReference>
<dbReference type="Proteomes" id="UP001597262">
    <property type="component" value="Unassembled WGS sequence"/>
</dbReference>
<keyword evidence="2" id="KW-0808">Transferase</keyword>
<evidence type="ECO:0000313" key="2">
    <source>
        <dbReference type="EMBL" id="MFD1176599.1"/>
    </source>
</evidence>
<dbReference type="InterPro" id="IPR047794">
    <property type="entry name" value="C45_proenzyme-like"/>
</dbReference>
<feature type="domain" description="Peptidase C45 hydrolase" evidence="1">
    <location>
        <begin position="107"/>
        <end position="335"/>
    </location>
</feature>
<dbReference type="InterPro" id="IPR047801">
    <property type="entry name" value="Peptidase_C45"/>
</dbReference>
<dbReference type="Gene3D" id="3.60.60.10">
    <property type="entry name" value="Penicillin V Acylase, Chain A"/>
    <property type="match status" value="1"/>
</dbReference>
<sequence>MVMKKQAHTMELSGSSYDIGYSLGNMVRDNTQLRALHTAGFDNFDESEAKKASEMFARWCPGLTDELQGFADALEACPAKIIFYAMTYLRPRCSQIALMPGITRHGNPLLARSYEFSHEAEDFTLVRTSVIGKYTHLGTSVLFFGRDDGFNECGLAVTMSSCGFPVGAMPYMRNPKLVGLQFWAVIRALLENCKDVAEALVFMKDMPIAYNMNLMLVDKGGHAALVETLDGRMGVKQIDASSAEKFLIATNHPVIPELVPYEPQAMRNSLERYEFIRQSLEGKWSITAEDLKELLLGKYPEGLCCHYFEDFFGTTKSMIIDPAGGSIELCWGGRSENGWHRYNINEPLANGAQDIELKLDRANPALFEFVPIV</sequence>
<evidence type="ECO:0000259" key="1">
    <source>
        <dbReference type="Pfam" id="PF03417"/>
    </source>
</evidence>
<proteinExistence type="predicted"/>
<comment type="caution">
    <text evidence="2">The sequence shown here is derived from an EMBL/GenBank/DDBJ whole genome shotgun (WGS) entry which is preliminary data.</text>
</comment>
<protein>
    <submittedName>
        <fullName evidence="2">C45 family autoproteolytic acyltransferase/hydrolase</fullName>
    </submittedName>
</protein>
<dbReference type="InterPro" id="IPR029055">
    <property type="entry name" value="Ntn_hydrolases_N"/>
</dbReference>